<dbReference type="EMBL" id="NHRY01000270">
    <property type="protein sequence ID" value="PPQ26304.1"/>
    <property type="molecule type" value="Genomic_DNA"/>
</dbReference>
<dbReference type="RefSeq" id="WP_104522752.1">
    <property type="nucleotide sequence ID" value="NZ_NHRY01000270.1"/>
</dbReference>
<keyword evidence="1" id="KW-0732">Signal</keyword>
<accession>A0A2S6MVB3</accession>
<evidence type="ECO:0000256" key="1">
    <source>
        <dbReference type="SAM" id="SignalP"/>
    </source>
</evidence>
<proteinExistence type="predicted"/>
<evidence type="ECO:0008006" key="4">
    <source>
        <dbReference type="Google" id="ProtNLM"/>
    </source>
</evidence>
<feature type="signal peptide" evidence="1">
    <location>
        <begin position="1"/>
        <end position="20"/>
    </location>
</feature>
<protein>
    <recommendedName>
        <fullName evidence="4">Glycine-zipper-containing OmpA-like membrane domain-containing protein</fullName>
    </recommendedName>
</protein>
<reference evidence="2 3" key="1">
    <citation type="journal article" date="2018" name="Arch. Microbiol.">
        <title>New insights into the metabolic potential of the phototrophic purple bacterium Rhodopila globiformis DSM 161(T) from its draft genome sequence and evidence for a vanadium-dependent nitrogenase.</title>
        <authorList>
            <person name="Imhoff J.F."/>
            <person name="Rahn T."/>
            <person name="Kunzel S."/>
            <person name="Neulinger S.C."/>
        </authorList>
    </citation>
    <scope>NUCLEOTIDE SEQUENCE [LARGE SCALE GENOMIC DNA]</scope>
    <source>
        <strain evidence="2 3">DSM 161</strain>
    </source>
</reference>
<name>A0A2S6MVB3_RHOGL</name>
<gene>
    <name evidence="2" type="ORF">CCS01_30230</name>
</gene>
<keyword evidence="3" id="KW-1185">Reference proteome</keyword>
<sequence>MRRVSSAIGLISVLALGACAVQPPQGPSVMALPGKGKSFEAFQADDANCRGYARQQTSGASAAQAANNSAVGSTAIGTVLGAGLGAALGALGGAAGAGAAIGGATGLLAGGAVGAGNAQAAGGSIQARYDTAYTQCMYAKGNPVQSPPGAYAGYPYSGGYVPYAYGPGYYGPSVAVGGGWGYGGGWGGW</sequence>
<comment type="caution">
    <text evidence="2">The sequence shown here is derived from an EMBL/GenBank/DDBJ whole genome shotgun (WGS) entry which is preliminary data.</text>
</comment>
<dbReference type="AlphaFoldDB" id="A0A2S6MVB3"/>
<dbReference type="Proteomes" id="UP000239724">
    <property type="component" value="Unassembled WGS sequence"/>
</dbReference>
<evidence type="ECO:0000313" key="2">
    <source>
        <dbReference type="EMBL" id="PPQ26304.1"/>
    </source>
</evidence>
<dbReference type="PROSITE" id="PS51257">
    <property type="entry name" value="PROKAR_LIPOPROTEIN"/>
    <property type="match status" value="1"/>
</dbReference>
<evidence type="ECO:0000313" key="3">
    <source>
        <dbReference type="Proteomes" id="UP000239724"/>
    </source>
</evidence>
<dbReference type="OrthoDB" id="5573966at2"/>
<feature type="chain" id="PRO_5015597827" description="Glycine-zipper-containing OmpA-like membrane domain-containing protein" evidence="1">
    <location>
        <begin position="21"/>
        <end position="189"/>
    </location>
</feature>
<organism evidence="2 3">
    <name type="scientific">Rhodopila globiformis</name>
    <name type="common">Rhodopseudomonas globiformis</name>
    <dbReference type="NCBI Taxonomy" id="1071"/>
    <lineage>
        <taxon>Bacteria</taxon>
        <taxon>Pseudomonadati</taxon>
        <taxon>Pseudomonadota</taxon>
        <taxon>Alphaproteobacteria</taxon>
        <taxon>Acetobacterales</taxon>
        <taxon>Acetobacteraceae</taxon>
        <taxon>Rhodopila</taxon>
    </lineage>
</organism>